<protein>
    <recommendedName>
        <fullName evidence="3">PLOD1-3-like GT domain-containing protein</fullName>
    </recommendedName>
</protein>
<evidence type="ECO:0000256" key="1">
    <source>
        <dbReference type="PROSITE-ProRule" id="PRU00339"/>
    </source>
</evidence>
<feature type="signal peptide" evidence="2">
    <location>
        <begin position="1"/>
        <end position="21"/>
    </location>
</feature>
<dbReference type="SUPFAM" id="SSF48452">
    <property type="entry name" value="TPR-like"/>
    <property type="match status" value="1"/>
</dbReference>
<sequence length="641" mass="70187">MWARSLLLSLLILLLPGPGAFDTPPETLQFAVSPSVQHTSQSIWVSVSVNGVDLNVTYTFDPSSAQFNDAFTTAGDFCANNGISDAACQDSVAFKLMEEGAPVLTSNFPLESDLPRLLSLAWHVYNNSRPRMSAALLESCMTAMGLLPIQQASSAAPSASALQAYDLLAASYHGSDLTAEAGSIYEYLVKLDEEAAGEAASEAEGEGTPANAQLLTNYAVNSLDQGDYRKSRELFDAALEATRALEHDPNLILMSQIFMERSNLAAEDPMEASGDALDYIQRAVFILTTLEKKLPKGDKDSTEARQIRTSLAEAFRNMGKIQLSRRQNNQAIRSLRQSLKLAPHNVETISTMSHAEDMPSYSESLPPITVPTKFVEDGAPIEFVTFASDPSKCELSRLLDSGRRFGVSFNVLGQGYPTAQWKNGLKLELLLEFLEGLPEDKLVVVVDGYDVVLSGGREDFIDRYNTILTLNPSKRAVINADDPKPVIFQADYTFYCPLNDQSLSASIVHSYPKSPTKYKYLSSGGIAAPSSSLATLVRASLQRYDTEAWEKKSDQSLFIRYLVDTQGDDRAVPIVVDHYQAMFGGNGGNFGLDFEVDGGGKLRHKRTGTSPVSLHTPGKKKYQKEMRTLRDDGWDADVREC</sequence>
<evidence type="ECO:0000256" key="2">
    <source>
        <dbReference type="SAM" id="SignalP"/>
    </source>
</evidence>
<keyword evidence="5" id="KW-1185">Reference proteome</keyword>
<dbReference type="AlphaFoldDB" id="A0A9W7A850"/>
<dbReference type="Proteomes" id="UP001165082">
    <property type="component" value="Unassembled WGS sequence"/>
</dbReference>
<name>A0A9W7A850_9STRA</name>
<dbReference type="InterPro" id="IPR057589">
    <property type="entry name" value="GT_PLOD"/>
</dbReference>
<accession>A0A9W7A850</accession>
<dbReference type="InterPro" id="IPR011990">
    <property type="entry name" value="TPR-like_helical_dom_sf"/>
</dbReference>
<organism evidence="4 5">
    <name type="scientific">Triparma retinervis</name>
    <dbReference type="NCBI Taxonomy" id="2557542"/>
    <lineage>
        <taxon>Eukaryota</taxon>
        <taxon>Sar</taxon>
        <taxon>Stramenopiles</taxon>
        <taxon>Ochrophyta</taxon>
        <taxon>Bolidophyceae</taxon>
        <taxon>Parmales</taxon>
        <taxon>Triparmaceae</taxon>
        <taxon>Triparma</taxon>
    </lineage>
</organism>
<dbReference type="Pfam" id="PF25342">
    <property type="entry name" value="GT_PLOD"/>
    <property type="match status" value="1"/>
</dbReference>
<dbReference type="OrthoDB" id="69177at2759"/>
<gene>
    <name evidence="4" type="ORF">TrRE_jg5235</name>
</gene>
<reference evidence="4" key="1">
    <citation type="submission" date="2022-07" db="EMBL/GenBank/DDBJ databases">
        <title>Genome analysis of Parmales, a sister group of diatoms, reveals the evolutionary specialization of diatoms from phago-mixotrophs to photoautotrophs.</title>
        <authorList>
            <person name="Ban H."/>
            <person name="Sato S."/>
            <person name="Yoshikawa S."/>
            <person name="Kazumasa Y."/>
            <person name="Nakamura Y."/>
            <person name="Ichinomiya M."/>
            <person name="Saitoh K."/>
            <person name="Sato N."/>
            <person name="Blanc-Mathieu R."/>
            <person name="Endo H."/>
            <person name="Kuwata A."/>
            <person name="Ogata H."/>
        </authorList>
    </citation>
    <scope>NUCLEOTIDE SEQUENCE</scope>
</reference>
<dbReference type="Gene3D" id="1.25.40.10">
    <property type="entry name" value="Tetratricopeptide repeat domain"/>
    <property type="match status" value="1"/>
</dbReference>
<dbReference type="SMART" id="SM00028">
    <property type="entry name" value="TPR"/>
    <property type="match status" value="2"/>
</dbReference>
<feature type="domain" description="PLOD1-3-like GT" evidence="3">
    <location>
        <begin position="383"/>
        <end position="623"/>
    </location>
</feature>
<proteinExistence type="predicted"/>
<dbReference type="PROSITE" id="PS50005">
    <property type="entry name" value="TPR"/>
    <property type="match status" value="1"/>
</dbReference>
<dbReference type="InterPro" id="IPR019734">
    <property type="entry name" value="TPR_rpt"/>
</dbReference>
<keyword evidence="1" id="KW-0802">TPR repeat</keyword>
<evidence type="ECO:0000313" key="5">
    <source>
        <dbReference type="Proteomes" id="UP001165082"/>
    </source>
</evidence>
<keyword evidence="2" id="KW-0732">Signal</keyword>
<evidence type="ECO:0000259" key="3">
    <source>
        <dbReference type="Pfam" id="PF25342"/>
    </source>
</evidence>
<comment type="caution">
    <text evidence="4">The sequence shown here is derived from an EMBL/GenBank/DDBJ whole genome shotgun (WGS) entry which is preliminary data.</text>
</comment>
<feature type="chain" id="PRO_5040813581" description="PLOD1-3-like GT domain-containing protein" evidence="2">
    <location>
        <begin position="22"/>
        <end position="641"/>
    </location>
</feature>
<feature type="repeat" description="TPR" evidence="1">
    <location>
        <begin position="312"/>
        <end position="345"/>
    </location>
</feature>
<dbReference type="EMBL" id="BRXZ01001124">
    <property type="protein sequence ID" value="GMH63055.1"/>
    <property type="molecule type" value="Genomic_DNA"/>
</dbReference>
<evidence type="ECO:0000313" key="4">
    <source>
        <dbReference type="EMBL" id="GMH63055.1"/>
    </source>
</evidence>